<gene>
    <name evidence="1" type="ORF">pdam_00025323</name>
</gene>
<name>A0A3M6UBZ6_POCDA</name>
<accession>A0A3M6UBZ6</accession>
<dbReference type="EMBL" id="RCHS01001849">
    <property type="protein sequence ID" value="RMX51044.1"/>
    <property type="molecule type" value="Genomic_DNA"/>
</dbReference>
<organism evidence="1 2">
    <name type="scientific">Pocillopora damicornis</name>
    <name type="common">Cauliflower coral</name>
    <name type="synonym">Millepora damicornis</name>
    <dbReference type="NCBI Taxonomy" id="46731"/>
    <lineage>
        <taxon>Eukaryota</taxon>
        <taxon>Metazoa</taxon>
        <taxon>Cnidaria</taxon>
        <taxon>Anthozoa</taxon>
        <taxon>Hexacorallia</taxon>
        <taxon>Scleractinia</taxon>
        <taxon>Astrocoeniina</taxon>
        <taxon>Pocilloporidae</taxon>
        <taxon>Pocillopora</taxon>
    </lineage>
</organism>
<dbReference type="AlphaFoldDB" id="A0A3M6UBZ6"/>
<proteinExistence type="predicted"/>
<comment type="caution">
    <text evidence="1">The sequence shown here is derived from an EMBL/GenBank/DDBJ whole genome shotgun (WGS) entry which is preliminary data.</text>
</comment>
<protein>
    <submittedName>
        <fullName evidence="1">Uncharacterized protein</fullName>
    </submittedName>
</protein>
<evidence type="ECO:0000313" key="2">
    <source>
        <dbReference type="Proteomes" id="UP000275408"/>
    </source>
</evidence>
<sequence>MTPSTVCLGARDDSYGFFRTAKAGNIITFKLTYKSGYVTCHSSNPSYQSKWGCLWNRLIPNQMATLITDKNRNLLLPKSDFLSDYWGCKIYSLPWATTESPQLLFDNFSTPLAVETKQEFQIWYSEDLFKWRYGDNGYEKTFFMI</sequence>
<feature type="non-terminal residue" evidence="1">
    <location>
        <position position="145"/>
    </location>
</feature>
<dbReference type="Proteomes" id="UP000275408">
    <property type="component" value="Unassembled WGS sequence"/>
</dbReference>
<keyword evidence="2" id="KW-1185">Reference proteome</keyword>
<reference evidence="1 2" key="1">
    <citation type="journal article" date="2018" name="Sci. Rep.">
        <title>Comparative analysis of the Pocillopora damicornis genome highlights role of immune system in coral evolution.</title>
        <authorList>
            <person name="Cunning R."/>
            <person name="Bay R.A."/>
            <person name="Gillette P."/>
            <person name="Baker A.C."/>
            <person name="Traylor-Knowles N."/>
        </authorList>
    </citation>
    <scope>NUCLEOTIDE SEQUENCE [LARGE SCALE GENOMIC DNA]</scope>
    <source>
        <strain evidence="1">RSMAS</strain>
        <tissue evidence="1">Whole animal</tissue>
    </source>
</reference>
<evidence type="ECO:0000313" key="1">
    <source>
        <dbReference type="EMBL" id="RMX51044.1"/>
    </source>
</evidence>